<dbReference type="EMBL" id="JBANMG010000007">
    <property type="protein sequence ID" value="KAK6950848.1"/>
    <property type="molecule type" value="Genomic_DNA"/>
</dbReference>
<comment type="caution">
    <text evidence="2">The sequence shown here is derived from an EMBL/GenBank/DDBJ whole genome shotgun (WGS) entry which is preliminary data.</text>
</comment>
<name>A0AAX6MDT2_9PEZI</name>
<organism evidence="2 3">
    <name type="scientific">Daldinia eschscholtzii</name>
    <dbReference type="NCBI Taxonomy" id="292717"/>
    <lineage>
        <taxon>Eukaryota</taxon>
        <taxon>Fungi</taxon>
        <taxon>Dikarya</taxon>
        <taxon>Ascomycota</taxon>
        <taxon>Pezizomycotina</taxon>
        <taxon>Sordariomycetes</taxon>
        <taxon>Xylariomycetidae</taxon>
        <taxon>Xylariales</taxon>
        <taxon>Hypoxylaceae</taxon>
        <taxon>Daldinia</taxon>
    </lineage>
</organism>
<accession>A0AAX6MDT2</accession>
<keyword evidence="1" id="KW-1133">Transmembrane helix</keyword>
<proteinExistence type="predicted"/>
<dbReference type="AlphaFoldDB" id="A0AAX6MDT2"/>
<dbReference type="Proteomes" id="UP001369815">
    <property type="component" value="Unassembled WGS sequence"/>
</dbReference>
<sequence>MANTYNIRQASAAADISGHRVFSIQSRRDQVKSGEGFDFGRADNLSRAFSLESLQYFRTTNVEREAIHRSLSDTLLTYSDDLKESISLCVGQPNGVFSRLRLFALPNRVDPVRRVVAKNYSPDGRFHSYKPVFDRVRKSIYSFWVMPVDGIWVLLVMHLVNYDVDDPDGAMDVSRKDGQPIIARFVRLYDVVFEGRVERQQKILERLPVVLKEGDIDCLDVPGKCPVFMSQDRIPILQNRSHDSGLLIHMIVEHLFERLEGIIQDCKNPARGTIRRRLHNVYEKALWEPIRLPTNPGVLYRARGRMIGNLITGMSVTNQWQATAAIEVPYSAIRAPGSLTSALGGLSIAGYAQGDGDESLI</sequence>
<keyword evidence="1" id="KW-0472">Membrane</keyword>
<evidence type="ECO:0000313" key="3">
    <source>
        <dbReference type="Proteomes" id="UP001369815"/>
    </source>
</evidence>
<protein>
    <submittedName>
        <fullName evidence="2">Uncharacterized protein</fullName>
    </submittedName>
</protein>
<keyword evidence="3" id="KW-1185">Reference proteome</keyword>
<evidence type="ECO:0000256" key="1">
    <source>
        <dbReference type="SAM" id="Phobius"/>
    </source>
</evidence>
<feature type="transmembrane region" description="Helical" evidence="1">
    <location>
        <begin position="140"/>
        <end position="160"/>
    </location>
</feature>
<keyword evidence="1" id="KW-0812">Transmembrane</keyword>
<evidence type="ECO:0000313" key="2">
    <source>
        <dbReference type="EMBL" id="KAK6950848.1"/>
    </source>
</evidence>
<gene>
    <name evidence="2" type="ORF">Daesc_007376</name>
</gene>
<reference evidence="2 3" key="1">
    <citation type="journal article" date="2024" name="Front Chem Biol">
        <title>Unveiling the potential of Daldinia eschscholtzii MFLUCC 19-0629 through bioactivity and bioinformatics studies for enhanced sustainable agriculture production.</title>
        <authorList>
            <person name="Brooks S."/>
            <person name="Weaver J.A."/>
            <person name="Klomchit A."/>
            <person name="Alharthi S.A."/>
            <person name="Onlamun T."/>
            <person name="Nurani R."/>
            <person name="Vong T.K."/>
            <person name="Alberti F."/>
            <person name="Greco C."/>
        </authorList>
    </citation>
    <scope>NUCLEOTIDE SEQUENCE [LARGE SCALE GENOMIC DNA]</scope>
    <source>
        <strain evidence="2">MFLUCC 19-0629</strain>
    </source>
</reference>